<dbReference type="AlphaFoldDB" id="A0A7Y9I841"/>
<evidence type="ECO:0000313" key="3">
    <source>
        <dbReference type="Proteomes" id="UP000569914"/>
    </source>
</evidence>
<dbReference type="InterPro" id="IPR000182">
    <property type="entry name" value="GNAT_dom"/>
</dbReference>
<dbReference type="PROSITE" id="PS51186">
    <property type="entry name" value="GNAT"/>
    <property type="match status" value="1"/>
</dbReference>
<dbReference type="RefSeq" id="WP_312879047.1">
    <property type="nucleotide sequence ID" value="NZ_JACCBU010000001.1"/>
</dbReference>
<feature type="domain" description="N-acetyltransferase" evidence="1">
    <location>
        <begin position="149"/>
        <end position="288"/>
    </location>
</feature>
<reference evidence="2 3" key="1">
    <citation type="submission" date="2020-07" db="EMBL/GenBank/DDBJ databases">
        <title>Sequencing the genomes of 1000 actinobacteria strains.</title>
        <authorList>
            <person name="Klenk H.-P."/>
        </authorList>
    </citation>
    <scope>NUCLEOTIDE SEQUENCE [LARGE SCALE GENOMIC DNA]</scope>
    <source>
        <strain evidence="2 3">DSM 22083</strain>
    </source>
</reference>
<organism evidence="2 3">
    <name type="scientific">Microlunatus parietis</name>
    <dbReference type="NCBI Taxonomy" id="682979"/>
    <lineage>
        <taxon>Bacteria</taxon>
        <taxon>Bacillati</taxon>
        <taxon>Actinomycetota</taxon>
        <taxon>Actinomycetes</taxon>
        <taxon>Propionibacteriales</taxon>
        <taxon>Propionibacteriaceae</taxon>
        <taxon>Microlunatus</taxon>
    </lineage>
</organism>
<sequence>MTTRVTTVDVGGLDEVVGVLREWQIEGAPMQLHPGDIGWFRRFGADAAAKALRTWRRDGRIVALGLLDGTDLLRLTTAPDLRRDDELASRIVEDVDDPGRGVLGKGRVSVEAPADALVRDTLAEAGWSVGEPWSPFRRKLAEPVPDPALRVEVIGPDRAEQRAAVQRASFDGSTFTADLWKTMADGPQYADARCLIGYDSEDAAVAAVTVWSAGPARPGLIEPLGVHRDHRGHGHGRAITLAAAIALRDLGSSSAVVCTPTANLGGVATYRSAGFELLPDQTDLTRDA</sequence>
<keyword evidence="3" id="KW-1185">Reference proteome</keyword>
<name>A0A7Y9I841_9ACTN</name>
<proteinExistence type="predicted"/>
<comment type="caution">
    <text evidence="2">The sequence shown here is derived from an EMBL/GenBank/DDBJ whole genome shotgun (WGS) entry which is preliminary data.</text>
</comment>
<dbReference type="SUPFAM" id="SSF55729">
    <property type="entry name" value="Acyl-CoA N-acyltransferases (Nat)"/>
    <property type="match status" value="1"/>
</dbReference>
<dbReference type="Proteomes" id="UP000569914">
    <property type="component" value="Unassembled WGS sequence"/>
</dbReference>
<keyword evidence="2" id="KW-0808">Transferase</keyword>
<evidence type="ECO:0000259" key="1">
    <source>
        <dbReference type="PROSITE" id="PS51186"/>
    </source>
</evidence>
<dbReference type="GO" id="GO:0016747">
    <property type="term" value="F:acyltransferase activity, transferring groups other than amino-acyl groups"/>
    <property type="evidence" value="ECO:0007669"/>
    <property type="project" value="InterPro"/>
</dbReference>
<gene>
    <name evidence="2" type="ORF">BKA15_003050</name>
</gene>
<evidence type="ECO:0000313" key="2">
    <source>
        <dbReference type="EMBL" id="NYE71721.1"/>
    </source>
</evidence>
<protein>
    <submittedName>
        <fullName evidence="2">GNAT superfamily N-acetyltransferase</fullName>
    </submittedName>
</protein>
<dbReference type="InterPro" id="IPR016181">
    <property type="entry name" value="Acyl_CoA_acyltransferase"/>
</dbReference>
<accession>A0A7Y9I841</accession>
<dbReference type="Pfam" id="PF00583">
    <property type="entry name" value="Acetyltransf_1"/>
    <property type="match status" value="1"/>
</dbReference>
<dbReference type="Gene3D" id="3.40.630.30">
    <property type="match status" value="1"/>
</dbReference>
<dbReference type="EMBL" id="JACCBU010000001">
    <property type="protein sequence ID" value="NYE71721.1"/>
    <property type="molecule type" value="Genomic_DNA"/>
</dbReference>